<evidence type="ECO:0008006" key="3">
    <source>
        <dbReference type="Google" id="ProtNLM"/>
    </source>
</evidence>
<accession>A0AA88C7Q0</accession>
<dbReference type="EMBL" id="BMWW01000002">
    <property type="protein sequence ID" value="GGY84589.1"/>
    <property type="molecule type" value="Genomic_DNA"/>
</dbReference>
<comment type="caution">
    <text evidence="1">The sequence shown here is derived from an EMBL/GenBank/DDBJ whole genome shotgun (WGS) entry which is preliminary data.</text>
</comment>
<dbReference type="AlphaFoldDB" id="A0AA88C7Q0"/>
<evidence type="ECO:0000313" key="2">
    <source>
        <dbReference type="Proteomes" id="UP000619512"/>
    </source>
</evidence>
<sequence>MPQLPTYFLSHGGGPWPWMREQFGQAYDALDASLRDIVRQIGGKPKAAATS</sequence>
<organism evidence="1 2">
    <name type="scientific">Pseudoduganella plicata</name>
    <dbReference type="NCBI Taxonomy" id="321984"/>
    <lineage>
        <taxon>Bacteria</taxon>
        <taxon>Pseudomonadati</taxon>
        <taxon>Pseudomonadota</taxon>
        <taxon>Betaproteobacteria</taxon>
        <taxon>Burkholderiales</taxon>
        <taxon>Oxalobacteraceae</taxon>
        <taxon>Telluria group</taxon>
        <taxon>Pseudoduganella</taxon>
    </lineage>
</organism>
<reference evidence="1" key="1">
    <citation type="journal article" date="2014" name="Int. J. Syst. Evol. Microbiol.">
        <title>Complete genome sequence of Corynebacterium casei LMG S-19264T (=DSM 44701T), isolated from a smear-ripened cheese.</title>
        <authorList>
            <consortium name="US DOE Joint Genome Institute (JGI-PGF)"/>
            <person name="Walter F."/>
            <person name="Albersmeier A."/>
            <person name="Kalinowski J."/>
            <person name="Ruckert C."/>
        </authorList>
    </citation>
    <scope>NUCLEOTIDE SEQUENCE</scope>
    <source>
        <strain evidence="1">KCTC 12344</strain>
    </source>
</reference>
<dbReference type="Proteomes" id="UP000619512">
    <property type="component" value="Unassembled WGS sequence"/>
</dbReference>
<gene>
    <name evidence="1" type="ORF">GCM10007388_17130</name>
</gene>
<reference evidence="1" key="2">
    <citation type="submission" date="2022-12" db="EMBL/GenBank/DDBJ databases">
        <authorList>
            <person name="Sun Q."/>
            <person name="Kim S."/>
        </authorList>
    </citation>
    <scope>NUCLEOTIDE SEQUENCE</scope>
    <source>
        <strain evidence="1">KCTC 12344</strain>
    </source>
</reference>
<name>A0AA88C7Q0_9BURK</name>
<protein>
    <recommendedName>
        <fullName evidence="3">Dioxygenase</fullName>
    </recommendedName>
</protein>
<proteinExistence type="predicted"/>
<evidence type="ECO:0000313" key="1">
    <source>
        <dbReference type="EMBL" id="GGY84589.1"/>
    </source>
</evidence>